<protein>
    <submittedName>
        <fullName evidence="6">Family 2 glycosyl transferase</fullName>
    </submittedName>
</protein>
<comment type="pathway">
    <text evidence="1">Cell wall biogenesis; cell wall polysaccharide biosynthesis.</text>
</comment>
<reference evidence="7" key="1">
    <citation type="submission" date="2016-02" db="EMBL/GenBank/DDBJ databases">
        <authorList>
            <person name="Wibberg D."/>
        </authorList>
    </citation>
    <scope>NUCLEOTIDE SEQUENCE [LARGE SCALE GENOMIC DNA]</scope>
</reference>
<keyword evidence="4 6" id="KW-0808">Transferase</keyword>
<dbReference type="AlphaFoldDB" id="A0A1C3P453"/>
<dbReference type="InterPro" id="IPR001173">
    <property type="entry name" value="Glyco_trans_2-like"/>
</dbReference>
<gene>
    <name evidence="6" type="ORF">FDG2_4227</name>
</gene>
<dbReference type="PANTHER" id="PTHR43179">
    <property type="entry name" value="RHAMNOSYLTRANSFERASE WBBL"/>
    <property type="match status" value="1"/>
</dbReference>
<evidence type="ECO:0000313" key="7">
    <source>
        <dbReference type="Proteomes" id="UP000199013"/>
    </source>
</evidence>
<organism evidence="6 7">
    <name type="scientific">Candidatus Protofrankia californiensis</name>
    <dbReference type="NCBI Taxonomy" id="1839754"/>
    <lineage>
        <taxon>Bacteria</taxon>
        <taxon>Bacillati</taxon>
        <taxon>Actinomycetota</taxon>
        <taxon>Actinomycetes</taxon>
        <taxon>Frankiales</taxon>
        <taxon>Frankiaceae</taxon>
        <taxon>Protofrankia</taxon>
    </lineage>
</organism>
<comment type="similarity">
    <text evidence="2">Belongs to the glycosyltransferase 2 family.</text>
</comment>
<dbReference type="Pfam" id="PF13632">
    <property type="entry name" value="Glyco_trans_2_3"/>
    <property type="match status" value="1"/>
</dbReference>
<dbReference type="InterPro" id="IPR029044">
    <property type="entry name" value="Nucleotide-diphossugar_trans"/>
</dbReference>
<dbReference type="Proteomes" id="UP000199013">
    <property type="component" value="Unassembled WGS sequence"/>
</dbReference>
<name>A0A1C3P453_9ACTN</name>
<keyword evidence="7" id="KW-1185">Reference proteome</keyword>
<evidence type="ECO:0000313" key="6">
    <source>
        <dbReference type="EMBL" id="SBW24617.1"/>
    </source>
</evidence>
<evidence type="ECO:0000256" key="1">
    <source>
        <dbReference type="ARBA" id="ARBA00004776"/>
    </source>
</evidence>
<evidence type="ECO:0000256" key="3">
    <source>
        <dbReference type="ARBA" id="ARBA00022676"/>
    </source>
</evidence>
<feature type="domain" description="Glycosyltransferase 2-like" evidence="5">
    <location>
        <begin position="5"/>
        <end position="135"/>
    </location>
</feature>
<accession>A0A1C3P453</accession>
<dbReference type="EMBL" id="FLUV01001766">
    <property type="protein sequence ID" value="SBW24617.1"/>
    <property type="molecule type" value="Genomic_DNA"/>
</dbReference>
<dbReference type="GO" id="GO:0016757">
    <property type="term" value="F:glycosyltransferase activity"/>
    <property type="evidence" value="ECO:0007669"/>
    <property type="project" value="UniProtKB-KW"/>
</dbReference>
<evidence type="ECO:0000256" key="2">
    <source>
        <dbReference type="ARBA" id="ARBA00006739"/>
    </source>
</evidence>
<proteinExistence type="inferred from homology"/>
<dbReference type="SUPFAM" id="SSF53448">
    <property type="entry name" value="Nucleotide-diphospho-sugar transferases"/>
    <property type="match status" value="1"/>
</dbReference>
<keyword evidence="3" id="KW-0328">Glycosyltransferase</keyword>
<dbReference type="InterPro" id="IPR023981">
    <property type="entry name" value="MftF"/>
</dbReference>
<sequence length="307" mass="33588">MKPEPGWLEPLLAHFDAPDVAAVAPRVTSLPGRSLLARYEQTQSCLDLGGAAAPVRPASRVSYVPSAALVVRTSALRELHGFDERMRFGEDVDFVWRLVRGGAQVRYEPASRVGHAPRGRWTAWLRQRFDYGTSAAPLAARHGTAVTPVRVSVWSALSWAAVAAGRPRTGLAVAATTTVLLPRKLGRLGVPAGEALRVAVLGHLGAGRLLADAVTRTWWPVAVPVLASTRRGRWLLALVVGRHLHGWYRRRPPVDLPHWLVVRILDDLAYGAGVWWGAVRGHTLTPLLPDLSGWPGRSRSRVRRQQP</sequence>
<evidence type="ECO:0000256" key="4">
    <source>
        <dbReference type="ARBA" id="ARBA00022679"/>
    </source>
</evidence>
<dbReference type="Gene3D" id="3.90.550.10">
    <property type="entry name" value="Spore Coat Polysaccharide Biosynthesis Protein SpsA, Chain A"/>
    <property type="match status" value="1"/>
</dbReference>
<evidence type="ECO:0000259" key="5">
    <source>
        <dbReference type="Pfam" id="PF13632"/>
    </source>
</evidence>
<dbReference type="PANTHER" id="PTHR43179:SF12">
    <property type="entry name" value="GALACTOFURANOSYLTRANSFERASE GLFT2"/>
    <property type="match status" value="1"/>
</dbReference>
<dbReference type="NCBIfam" id="TIGR03965">
    <property type="entry name" value="mycofact_glyco"/>
    <property type="match status" value="1"/>
</dbReference>